<dbReference type="EMBL" id="CP029479">
    <property type="protein sequence ID" value="AWM77665.1"/>
    <property type="molecule type" value="Genomic_DNA"/>
</dbReference>
<dbReference type="AlphaFoldDB" id="A0A2Z3HS83"/>
<feature type="compositionally biased region" description="Polar residues" evidence="1">
    <location>
        <begin position="1"/>
        <end position="10"/>
    </location>
</feature>
<reference evidence="3" key="1">
    <citation type="submission" date="2018-05" db="EMBL/GenBank/DDBJ databases">
        <title>Genome sequencing of Phenylobacterium sp. HYN0004.</title>
        <authorList>
            <person name="Yi H."/>
            <person name="Baek C."/>
        </authorList>
    </citation>
    <scope>NUCLEOTIDE SEQUENCE [LARGE SCALE GENOMIC DNA]</scope>
    <source>
        <strain evidence="3">HYN0004</strain>
    </source>
</reference>
<name>A0A2Z3HS83_9CAUL</name>
<accession>A0A2Z3HS83</accession>
<keyword evidence="3" id="KW-1185">Reference proteome</keyword>
<sequence length="237" mass="25080">MSPDGLQTTEPGPDEDLEGALARSDPDRWLSSRFAAGVGARRALVAIYAFDNELGRAPRAASTPLVAEMRLAWWREVLEEIRSGRPVRRHPAALALSTGVREHGLDLDQLETLIDARLRELDPRPMTLEEALEWAEGTGGTCARLAAAVLDPGCDPQAAASGGAAWSIGRLILTAGLSVEAAQEALADRLAGARGVTPAAFPAIAHAALARARAKGRRPSPLGDRLRLVRAVLAGRV</sequence>
<dbReference type="Gene3D" id="1.10.600.10">
    <property type="entry name" value="Farnesyl Diphosphate Synthase"/>
    <property type="match status" value="1"/>
</dbReference>
<proteinExistence type="predicted"/>
<dbReference type="Proteomes" id="UP000247763">
    <property type="component" value="Chromosome"/>
</dbReference>
<dbReference type="SUPFAM" id="SSF48576">
    <property type="entry name" value="Terpenoid synthases"/>
    <property type="match status" value="1"/>
</dbReference>
<dbReference type="RefSeq" id="WP_110450232.1">
    <property type="nucleotide sequence ID" value="NZ_CP029479.1"/>
</dbReference>
<protein>
    <submittedName>
        <fullName evidence="2">Phytoene synthase</fullName>
    </submittedName>
</protein>
<evidence type="ECO:0000256" key="1">
    <source>
        <dbReference type="SAM" id="MobiDB-lite"/>
    </source>
</evidence>
<dbReference type="InterPro" id="IPR008949">
    <property type="entry name" value="Isoprenoid_synthase_dom_sf"/>
</dbReference>
<feature type="region of interest" description="Disordered" evidence="1">
    <location>
        <begin position="1"/>
        <end position="20"/>
    </location>
</feature>
<gene>
    <name evidence="2" type="ORF">HYN04_07760</name>
</gene>
<dbReference type="KEGG" id="phb:HYN04_07760"/>
<dbReference type="OrthoDB" id="9814909at2"/>
<dbReference type="InterPro" id="IPR002060">
    <property type="entry name" value="Squ/phyt_synthse"/>
</dbReference>
<organism evidence="2 3">
    <name type="scientific">Phenylobacterium parvum</name>
    <dbReference type="NCBI Taxonomy" id="2201350"/>
    <lineage>
        <taxon>Bacteria</taxon>
        <taxon>Pseudomonadati</taxon>
        <taxon>Pseudomonadota</taxon>
        <taxon>Alphaproteobacteria</taxon>
        <taxon>Caulobacterales</taxon>
        <taxon>Caulobacteraceae</taxon>
        <taxon>Phenylobacterium</taxon>
    </lineage>
</organism>
<evidence type="ECO:0000313" key="3">
    <source>
        <dbReference type="Proteomes" id="UP000247763"/>
    </source>
</evidence>
<dbReference type="Pfam" id="PF00494">
    <property type="entry name" value="SQS_PSY"/>
    <property type="match status" value="1"/>
</dbReference>
<evidence type="ECO:0000313" key="2">
    <source>
        <dbReference type="EMBL" id="AWM77665.1"/>
    </source>
</evidence>